<dbReference type="KEGG" id="salk:FBQ74_01810"/>
<dbReference type="AlphaFoldDB" id="A0A5B7Y8Z5"/>
<dbReference type="Gene3D" id="3.40.190.10">
    <property type="entry name" value="Periplasmic binding protein-like II"/>
    <property type="match status" value="4"/>
</dbReference>
<dbReference type="PANTHER" id="PTHR38834:SF3">
    <property type="entry name" value="SOLUTE-BINDING PROTEIN FAMILY 3_N-TERMINAL DOMAIN-CONTAINING PROTEIN"/>
    <property type="match status" value="1"/>
</dbReference>
<keyword evidence="3" id="KW-1185">Reference proteome</keyword>
<dbReference type="RefSeq" id="WP_139755048.1">
    <property type="nucleotide sequence ID" value="NZ_CP039852.1"/>
</dbReference>
<evidence type="ECO:0000313" key="2">
    <source>
        <dbReference type="EMBL" id="QCZ92287.1"/>
    </source>
</evidence>
<dbReference type="SUPFAM" id="SSF53850">
    <property type="entry name" value="Periplasmic binding protein-like II"/>
    <property type="match status" value="2"/>
</dbReference>
<protein>
    <submittedName>
        <fullName evidence="2">Transporter substrate-binding domain-containing protein</fullName>
    </submittedName>
</protein>
<dbReference type="Pfam" id="PF00497">
    <property type="entry name" value="SBP_bac_3"/>
    <property type="match status" value="1"/>
</dbReference>
<gene>
    <name evidence="2" type="ORF">FBQ74_01810</name>
</gene>
<dbReference type="EMBL" id="CP039852">
    <property type="protein sequence ID" value="QCZ92287.1"/>
    <property type="molecule type" value="Genomic_DNA"/>
</dbReference>
<sequence>MNRGSWCFLLWICVVGWTHGHEDNKVAVYTNNTPILSEVDEEGNVSGFAIEVARQVIHLAGLEADVQVRPFARVLRNTQTRHWSMAPGLARTPARESDFHWITPILANQVTLYVRKDHPLNIDAVESVAVQRDDFRHSIASDLGINNVVGLSSWEQALEAVIRERVDGMLLSPSGFKMLCNRLAEACSRVKVLNTNRFFYNYLALGKLPENAVLADKLRIAAERYKQSDDYASLMKKTVQIYAQRDFKASIQNKILTLAAEPSQSDTAKTGQQLWVLAEETPYFTQSDNTGNVTGYAAHLVTSILDTAGMSSPILITPWPRIMREMKVKPNVLTFALGRTPEREKSFHWITPVTRTRHGLFSTQGDFYGSLGDVPEAKIIAGLKSDYRVKAAQRKGLRVLQFNEWGRALEAVQSGEADLLYASSPALHVSCQGASHLCENLKPASPMEPITLYLAMSKKQTTPYLAERLRQAAMQVKDSSAYHQWANQWSDQMNTSDHVPVHIDSGVVNLWAQD</sequence>
<proteinExistence type="predicted"/>
<reference evidence="2 3" key="1">
    <citation type="submission" date="2019-04" db="EMBL/GenBank/DDBJ databases">
        <title>Salinimonas iocasae sp. nov., a halophilic bacterium isolated from the outer tube casing of tubeworms in Okinawa Trough.</title>
        <authorList>
            <person name="Zhang H."/>
            <person name="Wang H."/>
            <person name="Li C."/>
        </authorList>
    </citation>
    <scope>NUCLEOTIDE SEQUENCE [LARGE SCALE GENOMIC DNA]</scope>
    <source>
        <strain evidence="2 3">KX18D6</strain>
    </source>
</reference>
<name>A0A5B7Y8Z5_9ALTE</name>
<feature type="domain" description="Solute-binding protein family 3/N-terminal" evidence="1">
    <location>
        <begin position="26"/>
        <end position="237"/>
    </location>
</feature>
<accession>A0A5B7Y8Z5</accession>
<dbReference type="InterPro" id="IPR001638">
    <property type="entry name" value="Solute-binding_3/MltF_N"/>
</dbReference>
<evidence type="ECO:0000313" key="3">
    <source>
        <dbReference type="Proteomes" id="UP000304912"/>
    </source>
</evidence>
<organism evidence="2 3">
    <name type="scientific">Salinimonas iocasae</name>
    <dbReference type="NCBI Taxonomy" id="2572577"/>
    <lineage>
        <taxon>Bacteria</taxon>
        <taxon>Pseudomonadati</taxon>
        <taxon>Pseudomonadota</taxon>
        <taxon>Gammaproteobacteria</taxon>
        <taxon>Alteromonadales</taxon>
        <taxon>Alteromonadaceae</taxon>
        <taxon>Alteromonas/Salinimonas group</taxon>
        <taxon>Salinimonas</taxon>
    </lineage>
</organism>
<evidence type="ECO:0000259" key="1">
    <source>
        <dbReference type="Pfam" id="PF00497"/>
    </source>
</evidence>
<dbReference type="OrthoDB" id="8587856at2"/>
<dbReference type="PANTHER" id="PTHR38834">
    <property type="entry name" value="PERIPLASMIC SUBSTRATE BINDING PROTEIN FAMILY 3"/>
    <property type="match status" value="1"/>
</dbReference>
<dbReference type="Proteomes" id="UP000304912">
    <property type="component" value="Chromosome"/>
</dbReference>